<keyword evidence="1" id="KW-0732">Signal</keyword>
<proteinExistence type="predicted"/>
<feature type="signal peptide" evidence="1">
    <location>
        <begin position="1"/>
        <end position="20"/>
    </location>
</feature>
<comment type="caution">
    <text evidence="3">The sequence shown here is derived from an EMBL/GenBank/DDBJ whole genome shotgun (WGS) entry which is preliminary data.</text>
</comment>
<dbReference type="InterPro" id="IPR043738">
    <property type="entry name" value="DUF5683"/>
</dbReference>
<evidence type="ECO:0000259" key="2">
    <source>
        <dbReference type="Pfam" id="PF18935"/>
    </source>
</evidence>
<name>A0A4U1CCQ3_9SPHI</name>
<accession>A0A4U1CCQ3</accession>
<dbReference type="EMBL" id="SWBQ01000007">
    <property type="protein sequence ID" value="TKC03732.1"/>
    <property type="molecule type" value="Genomic_DNA"/>
</dbReference>
<evidence type="ECO:0000256" key="1">
    <source>
        <dbReference type="SAM" id="SignalP"/>
    </source>
</evidence>
<gene>
    <name evidence="3" type="ORF">FA047_19420</name>
</gene>
<feature type="chain" id="PRO_5020307391" description="DUF5683 domain-containing protein" evidence="1">
    <location>
        <begin position="21"/>
        <end position="224"/>
    </location>
</feature>
<feature type="domain" description="DUF5683" evidence="2">
    <location>
        <begin position="69"/>
        <end position="224"/>
    </location>
</feature>
<dbReference type="Pfam" id="PF18935">
    <property type="entry name" value="DUF5683"/>
    <property type="match status" value="1"/>
</dbReference>
<evidence type="ECO:0000313" key="4">
    <source>
        <dbReference type="Proteomes" id="UP000307244"/>
    </source>
</evidence>
<dbReference type="OrthoDB" id="9813910at2"/>
<evidence type="ECO:0000313" key="3">
    <source>
        <dbReference type="EMBL" id="TKC03732.1"/>
    </source>
</evidence>
<dbReference type="AlphaFoldDB" id="A0A4U1CCQ3"/>
<dbReference type="Proteomes" id="UP000307244">
    <property type="component" value="Unassembled WGS sequence"/>
</dbReference>
<keyword evidence="4" id="KW-1185">Reference proteome</keyword>
<sequence length="224" mass="24883">MYRAVLVSVLFLFTVFTAVAQVPVKEKKDSLNNLKDTTEKAKPMVLNAGKQVKIAVDTGKTKYVNQGKIAGRRAAISSMMLPGLGQIRNGVTVYRLAKVAGIYTGATFLTLSYIDNNKMYKVFLKELQYRKDNPGKTQNVDYARVPTDGMILAKDNARRNREVVTFSFVGLYLLNVVEAYIDARLKYFDVGDIAGIKFSPGLINTNDIYGFNQVTPGIKLSLSF</sequence>
<dbReference type="RefSeq" id="WP_136837754.1">
    <property type="nucleotide sequence ID" value="NZ_SWBQ01000007.1"/>
</dbReference>
<protein>
    <recommendedName>
        <fullName evidence="2">DUF5683 domain-containing protein</fullName>
    </recommendedName>
</protein>
<reference evidence="3 4" key="1">
    <citation type="submission" date="2019-04" db="EMBL/GenBank/DDBJ databases">
        <title>Pedobacter sp. RP-3-15 sp. nov., isolated from Arctic soil.</title>
        <authorList>
            <person name="Dahal R.H."/>
            <person name="Kim D.-U."/>
        </authorList>
    </citation>
    <scope>NUCLEOTIDE SEQUENCE [LARGE SCALE GENOMIC DNA]</scope>
    <source>
        <strain evidence="3 4">RP-3-15</strain>
    </source>
</reference>
<organism evidence="3 4">
    <name type="scientific">Pedobacter frigoris</name>
    <dbReference type="NCBI Taxonomy" id="2571272"/>
    <lineage>
        <taxon>Bacteria</taxon>
        <taxon>Pseudomonadati</taxon>
        <taxon>Bacteroidota</taxon>
        <taxon>Sphingobacteriia</taxon>
        <taxon>Sphingobacteriales</taxon>
        <taxon>Sphingobacteriaceae</taxon>
        <taxon>Pedobacter</taxon>
    </lineage>
</organism>